<feature type="domain" description="Glycosyltransferase 2-like" evidence="1">
    <location>
        <begin position="7"/>
        <end position="140"/>
    </location>
</feature>
<protein>
    <submittedName>
        <fullName evidence="2">Glycosyltransferase</fullName>
    </submittedName>
</protein>
<evidence type="ECO:0000313" key="3">
    <source>
        <dbReference type="Proteomes" id="UP001320831"/>
    </source>
</evidence>
<dbReference type="InterPro" id="IPR029044">
    <property type="entry name" value="Nucleotide-diphossugar_trans"/>
</dbReference>
<dbReference type="CDD" id="cd00761">
    <property type="entry name" value="Glyco_tranf_GTA_type"/>
    <property type="match status" value="1"/>
</dbReference>
<dbReference type="SUPFAM" id="SSF53448">
    <property type="entry name" value="Nucleotide-diphospho-sugar transferases"/>
    <property type="match status" value="1"/>
</dbReference>
<dbReference type="Gene3D" id="3.90.550.10">
    <property type="entry name" value="Spore Coat Polysaccharide Biosynthesis Protein SpsA, Chain A"/>
    <property type="match status" value="1"/>
</dbReference>
<dbReference type="RefSeq" id="WP_260900317.1">
    <property type="nucleotide sequence ID" value="NZ_JAOCZP010000001.1"/>
</dbReference>
<gene>
    <name evidence="2" type="ORF">N5A92_02810</name>
</gene>
<dbReference type="PANTHER" id="PTHR22916:SF3">
    <property type="entry name" value="UDP-GLCNAC:BETAGAL BETA-1,3-N-ACETYLGLUCOSAMINYLTRANSFERASE-LIKE PROTEIN 1"/>
    <property type="match status" value="1"/>
</dbReference>
<keyword evidence="3" id="KW-1185">Reference proteome</keyword>
<name>A0ABT2LHE0_9HYPH</name>
<sequence length="336" mass="37869">MNIRIAVVIPYFQRESGILRRSVESVFAQELPDGTDVKIVIVDDESPLPAKKELSDLTPPAPYSIVVLNRGNGGPGAARNTGLDHLDPAETDYVAFLDSDDVWFPDHLRHAVAALAGGADFYFANSMHDGVTSFSYFDYMTKNHDVRVGAEPESRSISGHQAFNEFLVHCIPHTSNVVYGFPPHRDVRFDAKLRRTGEDQLFWITLAKQSSRVSYSTAVMGARGRGVSVYREALAWDSVNAPDRLIDGLVFRDKLATIFDLDSTQRRLSEQEAQETRDHLVFLCLRNLRYRPLSTLHAALRISRELPSFWLHFPKTCLRVPAHYRTFKTQAAIPQP</sequence>
<dbReference type="Proteomes" id="UP001320831">
    <property type="component" value="Unassembled WGS sequence"/>
</dbReference>
<dbReference type="Pfam" id="PF00535">
    <property type="entry name" value="Glycos_transf_2"/>
    <property type="match status" value="1"/>
</dbReference>
<evidence type="ECO:0000313" key="2">
    <source>
        <dbReference type="EMBL" id="MCT7373970.1"/>
    </source>
</evidence>
<proteinExistence type="predicted"/>
<accession>A0ABT2LHE0</accession>
<dbReference type="InterPro" id="IPR001173">
    <property type="entry name" value="Glyco_trans_2-like"/>
</dbReference>
<comment type="caution">
    <text evidence="2">The sequence shown here is derived from an EMBL/GenBank/DDBJ whole genome shotgun (WGS) entry which is preliminary data.</text>
</comment>
<dbReference type="PANTHER" id="PTHR22916">
    <property type="entry name" value="GLYCOSYLTRANSFERASE"/>
    <property type="match status" value="1"/>
</dbReference>
<evidence type="ECO:0000259" key="1">
    <source>
        <dbReference type="Pfam" id="PF00535"/>
    </source>
</evidence>
<organism evidence="2 3">
    <name type="scientific">Chelativorans salis</name>
    <dbReference type="NCBI Taxonomy" id="2978478"/>
    <lineage>
        <taxon>Bacteria</taxon>
        <taxon>Pseudomonadati</taxon>
        <taxon>Pseudomonadota</taxon>
        <taxon>Alphaproteobacteria</taxon>
        <taxon>Hyphomicrobiales</taxon>
        <taxon>Phyllobacteriaceae</taxon>
        <taxon>Chelativorans</taxon>
    </lineage>
</organism>
<reference evidence="2 3" key="1">
    <citation type="submission" date="2022-09" db="EMBL/GenBank/DDBJ databases">
        <title>Chelativorans salina sp. nov., a novel slightly halophilic bacterium isolated from a saline lake sediment enrichment.</title>
        <authorList>
            <person name="Gao L."/>
            <person name="Fang B.-Z."/>
            <person name="Li W.-J."/>
        </authorList>
    </citation>
    <scope>NUCLEOTIDE SEQUENCE [LARGE SCALE GENOMIC DNA]</scope>
    <source>
        <strain evidence="2 3">EGI FJ00035</strain>
    </source>
</reference>
<dbReference type="EMBL" id="JAOCZP010000001">
    <property type="protein sequence ID" value="MCT7373970.1"/>
    <property type="molecule type" value="Genomic_DNA"/>
</dbReference>